<keyword evidence="3" id="KW-1185">Reference proteome</keyword>
<dbReference type="InterPro" id="IPR049625">
    <property type="entry name" value="Glyco_transf_61_cat"/>
</dbReference>
<accession>A0A9D4Z2Q5</accession>
<dbReference type="Pfam" id="PF04577">
    <property type="entry name" value="Glyco_transf_61"/>
    <property type="match status" value="1"/>
</dbReference>
<reference evidence="2" key="1">
    <citation type="journal article" date="2019" name="Plant J.">
        <title>Chlorella vulgaris genome assembly and annotation reveals the molecular basis for metabolic acclimation to high light conditions.</title>
        <authorList>
            <person name="Cecchin M."/>
            <person name="Marcolungo L."/>
            <person name="Rossato M."/>
            <person name="Girolomoni L."/>
            <person name="Cosentino E."/>
            <person name="Cuine S."/>
            <person name="Li-Beisson Y."/>
            <person name="Delledonne M."/>
            <person name="Ballottari M."/>
        </authorList>
    </citation>
    <scope>NUCLEOTIDE SEQUENCE</scope>
    <source>
        <strain evidence="2">211/11P</strain>
    </source>
</reference>
<dbReference type="GO" id="GO:0016757">
    <property type="term" value="F:glycosyltransferase activity"/>
    <property type="evidence" value="ECO:0007669"/>
    <property type="project" value="InterPro"/>
</dbReference>
<gene>
    <name evidence="2" type="ORF">D9Q98_001469</name>
</gene>
<protein>
    <recommendedName>
        <fullName evidence="1">Glycosyltransferase 61 catalytic domain-containing protein</fullName>
    </recommendedName>
</protein>
<comment type="caution">
    <text evidence="2">The sequence shown here is derived from an EMBL/GenBank/DDBJ whole genome shotgun (WGS) entry which is preliminary data.</text>
</comment>
<dbReference type="EMBL" id="SIDB01000001">
    <property type="protein sequence ID" value="KAI3439059.1"/>
    <property type="molecule type" value="Genomic_DNA"/>
</dbReference>
<dbReference type="OrthoDB" id="529273at2759"/>
<organism evidence="2 3">
    <name type="scientific">Chlorella vulgaris</name>
    <name type="common">Green alga</name>
    <dbReference type="NCBI Taxonomy" id="3077"/>
    <lineage>
        <taxon>Eukaryota</taxon>
        <taxon>Viridiplantae</taxon>
        <taxon>Chlorophyta</taxon>
        <taxon>core chlorophytes</taxon>
        <taxon>Trebouxiophyceae</taxon>
        <taxon>Chlorellales</taxon>
        <taxon>Chlorellaceae</taxon>
        <taxon>Chlorella clade</taxon>
        <taxon>Chlorella</taxon>
    </lineage>
</organism>
<name>A0A9D4Z2Q5_CHLVU</name>
<dbReference type="Proteomes" id="UP001055712">
    <property type="component" value="Unassembled WGS sequence"/>
</dbReference>
<reference evidence="2" key="2">
    <citation type="submission" date="2020-11" db="EMBL/GenBank/DDBJ databases">
        <authorList>
            <person name="Cecchin M."/>
            <person name="Marcolungo L."/>
            <person name="Rossato M."/>
            <person name="Girolomoni L."/>
            <person name="Cosentino E."/>
            <person name="Cuine S."/>
            <person name="Li-Beisson Y."/>
            <person name="Delledonne M."/>
            <person name="Ballottari M."/>
        </authorList>
    </citation>
    <scope>NUCLEOTIDE SEQUENCE</scope>
    <source>
        <strain evidence="2">211/11P</strain>
        <tissue evidence="2">Whole cell</tissue>
    </source>
</reference>
<evidence type="ECO:0000259" key="1">
    <source>
        <dbReference type="Pfam" id="PF04577"/>
    </source>
</evidence>
<proteinExistence type="predicted"/>
<feature type="domain" description="Glycosyltransferase 61 catalytic" evidence="1">
    <location>
        <begin position="41"/>
        <end position="125"/>
    </location>
</feature>
<dbReference type="AlphaFoldDB" id="A0A9D4Z2Q5"/>
<evidence type="ECO:0000313" key="2">
    <source>
        <dbReference type="EMBL" id="KAI3439059.1"/>
    </source>
</evidence>
<evidence type="ECO:0000313" key="3">
    <source>
        <dbReference type="Proteomes" id="UP001055712"/>
    </source>
</evidence>
<sequence>MSASLLQAAQFIVRHYQSSLPASPAKYGSTAAASNAGSTRVLKILFITRSTEPAYRQVLNIKDLVEQCQGWRYTDPASSIQFAAECGVWQPGADLRSNIAAVRSADVVIGRHGASMANAFFMREGGARQHEVDAHPNSYKGSTGDAKKARDANVHVPWVGVAHVLEQYAGVQAAGGMPAYQERRARSDAVSYVYSGAKIQPGETWDRVKSSASCWT</sequence>